<evidence type="ECO:0000256" key="1">
    <source>
        <dbReference type="SAM" id="SignalP"/>
    </source>
</evidence>
<feature type="signal peptide" evidence="1">
    <location>
        <begin position="1"/>
        <end position="26"/>
    </location>
</feature>
<protein>
    <recommendedName>
        <fullName evidence="4">Copper-binding protein</fullName>
    </recommendedName>
</protein>
<dbReference type="KEGG" id="mee:DA075_34465"/>
<dbReference type="AlphaFoldDB" id="A0A2R4WWL2"/>
<dbReference type="Proteomes" id="UP000244755">
    <property type="component" value="Chromosome 2"/>
</dbReference>
<dbReference type="Pfam" id="PF11604">
    <property type="entry name" value="CusF_Ec"/>
    <property type="match status" value="1"/>
</dbReference>
<gene>
    <name evidence="2" type="ORF">DA075_34465</name>
</gene>
<organism evidence="2 3">
    <name type="scientific">Methylobacterium currus</name>
    <dbReference type="NCBI Taxonomy" id="2051553"/>
    <lineage>
        <taxon>Bacteria</taxon>
        <taxon>Pseudomonadati</taxon>
        <taxon>Pseudomonadota</taxon>
        <taxon>Alphaproteobacteria</taxon>
        <taxon>Hyphomicrobiales</taxon>
        <taxon>Methylobacteriaceae</taxon>
        <taxon>Methylobacterium</taxon>
    </lineage>
</organism>
<dbReference type="RefSeq" id="WP_099957524.1">
    <property type="nucleotide sequence ID" value="NZ_CP028844.1"/>
</dbReference>
<reference evidence="2 3" key="1">
    <citation type="submission" date="2018-04" db="EMBL/GenBank/DDBJ databases">
        <title>Methylobacterium sp. PR1016A genome.</title>
        <authorList>
            <person name="Park W."/>
        </authorList>
    </citation>
    <scope>NUCLEOTIDE SEQUENCE [LARGE SCALE GENOMIC DNA]</scope>
    <source>
        <strain evidence="2 3">PR1016A</strain>
    </source>
</reference>
<dbReference type="Gene3D" id="2.40.50.320">
    <property type="entry name" value="Copper binding periplasmic protein CusF"/>
    <property type="match status" value="1"/>
</dbReference>
<feature type="chain" id="PRO_5015306996" description="Copper-binding protein" evidence="1">
    <location>
        <begin position="27"/>
        <end position="129"/>
    </location>
</feature>
<accession>A0A2R4WWL2</accession>
<proteinExistence type="predicted"/>
<dbReference type="InterPro" id="IPR042230">
    <property type="entry name" value="CusF_sf"/>
</dbReference>
<dbReference type="OrthoDB" id="7371803at2"/>
<name>A0A2R4WWL2_9HYPH</name>
<evidence type="ECO:0008006" key="4">
    <source>
        <dbReference type="Google" id="ProtNLM"/>
    </source>
</evidence>
<sequence length="129" mass="14521">MKRIVLMLAAGLALGQLAPFTSIAEAAWWESVQPEARVWIKKVDPDYQKYRSDDERPWISAEVHGVDVENGALTIHHDSLPKVGMPAMTMSFPVRESVHFNMLKPGDKVQVQVADVGGVIRIINYRMQH</sequence>
<keyword evidence="1" id="KW-0732">Signal</keyword>
<dbReference type="EMBL" id="CP028844">
    <property type="protein sequence ID" value="AWB25911.1"/>
    <property type="molecule type" value="Genomic_DNA"/>
</dbReference>
<evidence type="ECO:0000313" key="2">
    <source>
        <dbReference type="EMBL" id="AWB25911.1"/>
    </source>
</evidence>
<dbReference type="InterPro" id="IPR021647">
    <property type="entry name" value="CusF_Ec"/>
</dbReference>
<keyword evidence="3" id="KW-1185">Reference proteome</keyword>
<evidence type="ECO:0000313" key="3">
    <source>
        <dbReference type="Proteomes" id="UP000244755"/>
    </source>
</evidence>